<reference evidence="3" key="3">
    <citation type="submission" date="2020-12" db="UniProtKB">
        <authorList>
            <consortium name="EnsemblPlants"/>
        </authorList>
    </citation>
    <scope>IDENTIFICATION</scope>
</reference>
<dbReference type="AlphaFoldDB" id="A0A2K1KVI5"/>
<dbReference type="Proteomes" id="UP000006727">
    <property type="component" value="Chromosome 3"/>
</dbReference>
<name>A0A2K1KVI5_PHYPA</name>
<feature type="compositionally biased region" description="Basic and acidic residues" evidence="1">
    <location>
        <begin position="32"/>
        <end position="51"/>
    </location>
</feature>
<evidence type="ECO:0000313" key="3">
    <source>
        <dbReference type="EnsemblPlants" id="PAC:32941605.CDS.1"/>
    </source>
</evidence>
<evidence type="ECO:0000313" key="4">
    <source>
        <dbReference type="Proteomes" id="UP000006727"/>
    </source>
</evidence>
<organism evidence="2">
    <name type="scientific">Physcomitrium patens</name>
    <name type="common">Spreading-leaved earth moss</name>
    <name type="synonym">Physcomitrella patens</name>
    <dbReference type="NCBI Taxonomy" id="3218"/>
    <lineage>
        <taxon>Eukaryota</taxon>
        <taxon>Viridiplantae</taxon>
        <taxon>Streptophyta</taxon>
        <taxon>Embryophyta</taxon>
        <taxon>Bryophyta</taxon>
        <taxon>Bryophytina</taxon>
        <taxon>Bryopsida</taxon>
        <taxon>Funariidae</taxon>
        <taxon>Funariales</taxon>
        <taxon>Funariaceae</taxon>
        <taxon>Physcomitrium</taxon>
    </lineage>
</organism>
<dbReference type="PaxDb" id="3218-PP1S47_254V6.1"/>
<dbReference type="Gramene" id="Pp3c3_21420V3.1">
    <property type="protein sequence ID" value="PAC:32941605.CDS.1"/>
    <property type="gene ID" value="Pp3c3_21420"/>
</dbReference>
<keyword evidence="4" id="KW-1185">Reference proteome</keyword>
<evidence type="ECO:0000313" key="2">
    <source>
        <dbReference type="EMBL" id="PNR57760.1"/>
    </source>
</evidence>
<reference evidence="2 4" key="2">
    <citation type="journal article" date="2018" name="Plant J.">
        <title>The Physcomitrella patens chromosome-scale assembly reveals moss genome structure and evolution.</title>
        <authorList>
            <person name="Lang D."/>
            <person name="Ullrich K.K."/>
            <person name="Murat F."/>
            <person name="Fuchs J."/>
            <person name="Jenkins J."/>
            <person name="Haas F.B."/>
            <person name="Piednoel M."/>
            <person name="Gundlach H."/>
            <person name="Van Bel M."/>
            <person name="Meyberg R."/>
            <person name="Vives C."/>
            <person name="Morata J."/>
            <person name="Symeonidi A."/>
            <person name="Hiss M."/>
            <person name="Muchero W."/>
            <person name="Kamisugi Y."/>
            <person name="Saleh O."/>
            <person name="Blanc G."/>
            <person name="Decker E.L."/>
            <person name="van Gessel N."/>
            <person name="Grimwood J."/>
            <person name="Hayes R.D."/>
            <person name="Graham S.W."/>
            <person name="Gunter L.E."/>
            <person name="McDaniel S.F."/>
            <person name="Hoernstein S.N.W."/>
            <person name="Larsson A."/>
            <person name="Li F.W."/>
            <person name="Perroud P.F."/>
            <person name="Phillips J."/>
            <person name="Ranjan P."/>
            <person name="Rokshar D.S."/>
            <person name="Rothfels C.J."/>
            <person name="Schneider L."/>
            <person name="Shu S."/>
            <person name="Stevenson D.W."/>
            <person name="Thummler F."/>
            <person name="Tillich M."/>
            <person name="Villarreal Aguilar J.C."/>
            <person name="Widiez T."/>
            <person name="Wong G.K."/>
            <person name="Wymore A."/>
            <person name="Zhang Y."/>
            <person name="Zimmer A.D."/>
            <person name="Quatrano R.S."/>
            <person name="Mayer K.F.X."/>
            <person name="Goodstein D."/>
            <person name="Casacuberta J.M."/>
            <person name="Vandepoele K."/>
            <person name="Reski R."/>
            <person name="Cuming A.C."/>
            <person name="Tuskan G.A."/>
            <person name="Maumus F."/>
            <person name="Salse J."/>
            <person name="Schmutz J."/>
            <person name="Rensing S.A."/>
        </authorList>
    </citation>
    <scope>NUCLEOTIDE SEQUENCE [LARGE SCALE GENOMIC DNA]</scope>
    <source>
        <strain evidence="3 4">cv. Gransden 2004</strain>
    </source>
</reference>
<dbReference type="InParanoid" id="A0A2K1KVI5"/>
<gene>
    <name evidence="2" type="ORF">PHYPA_004754</name>
</gene>
<accession>A0A2K1KVI5</accession>
<dbReference type="EMBL" id="ABEU02000003">
    <property type="protein sequence ID" value="PNR57760.1"/>
    <property type="molecule type" value="Genomic_DNA"/>
</dbReference>
<proteinExistence type="predicted"/>
<dbReference type="Gramene" id="Pp3c3_21420V3.2">
    <property type="protein sequence ID" value="PAC:32941606.CDS.1"/>
    <property type="gene ID" value="Pp3c3_21420"/>
</dbReference>
<protein>
    <submittedName>
        <fullName evidence="2 3">Uncharacterized protein</fullName>
    </submittedName>
</protein>
<dbReference type="EnsemblPlants" id="Pp3c3_21420V3.1">
    <property type="protein sequence ID" value="PAC:32941605.CDS.1"/>
    <property type="gene ID" value="Pp3c3_21420"/>
</dbReference>
<dbReference type="EnsemblPlants" id="Pp3c3_21420V3.2">
    <property type="protein sequence ID" value="PAC:32941606.CDS.1"/>
    <property type="gene ID" value="Pp3c3_21420"/>
</dbReference>
<reference evidence="2 4" key="1">
    <citation type="journal article" date="2008" name="Science">
        <title>The Physcomitrella genome reveals evolutionary insights into the conquest of land by plants.</title>
        <authorList>
            <person name="Rensing S."/>
            <person name="Lang D."/>
            <person name="Zimmer A."/>
            <person name="Terry A."/>
            <person name="Salamov A."/>
            <person name="Shapiro H."/>
            <person name="Nishiyama T."/>
            <person name="Perroud P.-F."/>
            <person name="Lindquist E."/>
            <person name="Kamisugi Y."/>
            <person name="Tanahashi T."/>
            <person name="Sakakibara K."/>
            <person name="Fujita T."/>
            <person name="Oishi K."/>
            <person name="Shin-I T."/>
            <person name="Kuroki Y."/>
            <person name="Toyoda A."/>
            <person name="Suzuki Y."/>
            <person name="Hashimoto A."/>
            <person name="Yamaguchi K."/>
            <person name="Sugano A."/>
            <person name="Kohara Y."/>
            <person name="Fujiyama A."/>
            <person name="Anterola A."/>
            <person name="Aoki S."/>
            <person name="Ashton N."/>
            <person name="Barbazuk W.B."/>
            <person name="Barker E."/>
            <person name="Bennetzen J."/>
            <person name="Bezanilla M."/>
            <person name="Blankenship R."/>
            <person name="Cho S.H."/>
            <person name="Dutcher S."/>
            <person name="Estelle M."/>
            <person name="Fawcett J.A."/>
            <person name="Gundlach H."/>
            <person name="Hanada K."/>
            <person name="Heyl A."/>
            <person name="Hicks K.A."/>
            <person name="Hugh J."/>
            <person name="Lohr M."/>
            <person name="Mayer K."/>
            <person name="Melkozernov A."/>
            <person name="Murata T."/>
            <person name="Nelson D."/>
            <person name="Pils B."/>
            <person name="Prigge M."/>
            <person name="Reiss B."/>
            <person name="Renner T."/>
            <person name="Rombauts S."/>
            <person name="Rushton P."/>
            <person name="Sanderfoot A."/>
            <person name="Schween G."/>
            <person name="Shiu S.-H."/>
            <person name="Stueber K."/>
            <person name="Theodoulou F.L."/>
            <person name="Tu H."/>
            <person name="Van de Peer Y."/>
            <person name="Verrier P.J."/>
            <person name="Waters E."/>
            <person name="Wood A."/>
            <person name="Yang L."/>
            <person name="Cove D."/>
            <person name="Cuming A."/>
            <person name="Hasebe M."/>
            <person name="Lucas S."/>
            <person name="Mishler D.B."/>
            <person name="Reski R."/>
            <person name="Grigoriev I."/>
            <person name="Quatrano R.S."/>
            <person name="Boore J.L."/>
        </authorList>
    </citation>
    <scope>NUCLEOTIDE SEQUENCE [LARGE SCALE GENOMIC DNA]</scope>
    <source>
        <strain evidence="3 4">cv. Gransden 2004</strain>
    </source>
</reference>
<feature type="region of interest" description="Disordered" evidence="1">
    <location>
        <begin position="1"/>
        <end position="51"/>
    </location>
</feature>
<sequence>MQSESMPSGSGIRHPYCPAHHHPAPLALRTTAPREWDPTEILPTRKEGRRGKDTFSISRSLLLPAHLSTESLGCEQSFFWAS</sequence>
<evidence type="ECO:0000256" key="1">
    <source>
        <dbReference type="SAM" id="MobiDB-lite"/>
    </source>
</evidence>